<dbReference type="EMBL" id="DVHF01000038">
    <property type="protein sequence ID" value="HIR56684.1"/>
    <property type="molecule type" value="Genomic_DNA"/>
</dbReference>
<evidence type="ECO:0000313" key="8">
    <source>
        <dbReference type="EMBL" id="HIR56684.1"/>
    </source>
</evidence>
<protein>
    <recommendedName>
        <fullName evidence="3">cysteine desulfurase</fullName>
        <ecNumber evidence="3">2.8.1.7</ecNumber>
    </recommendedName>
</protein>
<dbReference type="InterPro" id="IPR010969">
    <property type="entry name" value="Cys_dSase-rel_unknwn_funct"/>
</dbReference>
<dbReference type="GO" id="GO:0031071">
    <property type="term" value="F:cysteine desulfurase activity"/>
    <property type="evidence" value="ECO:0007669"/>
    <property type="project" value="UniProtKB-EC"/>
</dbReference>
<comment type="cofactor">
    <cofactor evidence="1">
        <name>pyridoxal 5'-phosphate</name>
        <dbReference type="ChEBI" id="CHEBI:597326"/>
    </cofactor>
</comment>
<dbReference type="Gene3D" id="3.40.640.10">
    <property type="entry name" value="Type I PLP-dependent aspartate aminotransferase-like (Major domain)"/>
    <property type="match status" value="1"/>
</dbReference>
<comment type="caution">
    <text evidence="8">The sequence shown here is derived from an EMBL/GenBank/DDBJ whole genome shotgun (WGS) entry which is preliminary data.</text>
</comment>
<dbReference type="GO" id="GO:0008483">
    <property type="term" value="F:transaminase activity"/>
    <property type="evidence" value="ECO:0007669"/>
    <property type="project" value="UniProtKB-KW"/>
</dbReference>
<feature type="region of interest" description="Disordered" evidence="6">
    <location>
        <begin position="226"/>
        <end position="248"/>
    </location>
</feature>
<evidence type="ECO:0000256" key="1">
    <source>
        <dbReference type="ARBA" id="ARBA00001933"/>
    </source>
</evidence>
<evidence type="ECO:0000256" key="4">
    <source>
        <dbReference type="ARBA" id="ARBA00022898"/>
    </source>
</evidence>
<keyword evidence="4" id="KW-0663">Pyridoxal phosphate</keyword>
<comment type="catalytic activity">
    <reaction evidence="5">
        <text>(sulfur carrier)-H + L-cysteine = (sulfur carrier)-SH + L-alanine</text>
        <dbReference type="Rhea" id="RHEA:43892"/>
        <dbReference type="Rhea" id="RHEA-COMP:14737"/>
        <dbReference type="Rhea" id="RHEA-COMP:14739"/>
        <dbReference type="ChEBI" id="CHEBI:29917"/>
        <dbReference type="ChEBI" id="CHEBI:35235"/>
        <dbReference type="ChEBI" id="CHEBI:57972"/>
        <dbReference type="ChEBI" id="CHEBI:64428"/>
        <dbReference type="EC" id="2.8.1.7"/>
    </reaction>
</comment>
<dbReference type="Gene3D" id="3.90.1150.10">
    <property type="entry name" value="Aspartate Aminotransferase, domain 1"/>
    <property type="match status" value="1"/>
</dbReference>
<dbReference type="SUPFAM" id="SSF53383">
    <property type="entry name" value="PLP-dependent transferases"/>
    <property type="match status" value="1"/>
</dbReference>
<dbReference type="InterPro" id="IPR000192">
    <property type="entry name" value="Aminotrans_V_dom"/>
</dbReference>
<gene>
    <name evidence="8" type="ORF">IAA54_03365</name>
</gene>
<reference evidence="8" key="1">
    <citation type="submission" date="2020-10" db="EMBL/GenBank/DDBJ databases">
        <authorList>
            <person name="Gilroy R."/>
        </authorList>
    </citation>
    <scope>NUCLEOTIDE SEQUENCE</scope>
    <source>
        <strain evidence="8">ChiSjej1B19-7085</strain>
    </source>
</reference>
<dbReference type="NCBIfam" id="TIGR01977">
    <property type="entry name" value="am_tr_V_EF2568"/>
    <property type="match status" value="1"/>
</dbReference>
<comment type="similarity">
    <text evidence="2">Belongs to the class-V pyridoxal-phosphate-dependent aminotransferase family. Csd subfamily.</text>
</comment>
<dbReference type="InterPro" id="IPR016454">
    <property type="entry name" value="Cysteine_dSase"/>
</dbReference>
<dbReference type="AlphaFoldDB" id="A0A9D1DPI9"/>
<dbReference type="InterPro" id="IPR015422">
    <property type="entry name" value="PyrdxlP-dep_Trfase_small"/>
</dbReference>
<sequence>MIYLDNAATTWPKPPQVYEAVNRAMRVYGANPGRSGHAMSTAAAEEMYRCRAAAAQLFHAPGPECVAFTLNCTEAVNMVLKGRLKPGDHVVVSCLEHNAVMRPLQKLSEERGVTFTQAQVVPGDNDATVDAFRRAFRANTALVFCTHASNVWGIRLPVERIAALVKEYGIPMAVDCAQSAGVLPINMQDSGISWLCIAGHKGLYGPMGTGMLIASSTSGLDTLIEGGTGTESRLMRQPDSWPERMESGTPNLPGIAGLRAGIEFVKKKGTERIYQHELKLTASLYDRLSQMPGVLLYTERPQAPYYAPVLSFNIRGIPSEEAGRLLDQKGFAVRPGLHCAPAAHTFAGTSDLGAVRVCPSAFTTPNEIASFAHAVANISSKS</sequence>
<evidence type="ECO:0000313" key="9">
    <source>
        <dbReference type="Proteomes" id="UP000886785"/>
    </source>
</evidence>
<feature type="compositionally biased region" description="Basic and acidic residues" evidence="6">
    <location>
        <begin position="233"/>
        <end position="246"/>
    </location>
</feature>
<evidence type="ECO:0000259" key="7">
    <source>
        <dbReference type="Pfam" id="PF00266"/>
    </source>
</evidence>
<dbReference type="InterPro" id="IPR015421">
    <property type="entry name" value="PyrdxlP-dep_Trfase_major"/>
</dbReference>
<evidence type="ECO:0000256" key="5">
    <source>
        <dbReference type="ARBA" id="ARBA00050776"/>
    </source>
</evidence>
<dbReference type="Pfam" id="PF00266">
    <property type="entry name" value="Aminotran_5"/>
    <property type="match status" value="1"/>
</dbReference>
<dbReference type="InterPro" id="IPR015424">
    <property type="entry name" value="PyrdxlP-dep_Trfase"/>
</dbReference>
<proteinExistence type="inferred from homology"/>
<evidence type="ECO:0000256" key="6">
    <source>
        <dbReference type="SAM" id="MobiDB-lite"/>
    </source>
</evidence>
<feature type="domain" description="Aminotransferase class V" evidence="7">
    <location>
        <begin position="2"/>
        <end position="369"/>
    </location>
</feature>
<dbReference type="PANTHER" id="PTHR43586">
    <property type="entry name" value="CYSTEINE DESULFURASE"/>
    <property type="match status" value="1"/>
</dbReference>
<reference evidence="8" key="2">
    <citation type="journal article" date="2021" name="PeerJ">
        <title>Extensive microbial diversity within the chicken gut microbiome revealed by metagenomics and culture.</title>
        <authorList>
            <person name="Gilroy R."/>
            <person name="Ravi A."/>
            <person name="Getino M."/>
            <person name="Pursley I."/>
            <person name="Horton D.L."/>
            <person name="Alikhan N.F."/>
            <person name="Baker D."/>
            <person name="Gharbi K."/>
            <person name="Hall N."/>
            <person name="Watson M."/>
            <person name="Adriaenssens E.M."/>
            <person name="Foster-Nyarko E."/>
            <person name="Jarju S."/>
            <person name="Secka A."/>
            <person name="Antonio M."/>
            <person name="Oren A."/>
            <person name="Chaudhuri R.R."/>
            <person name="La Ragione R."/>
            <person name="Hildebrand F."/>
            <person name="Pallen M.J."/>
        </authorList>
    </citation>
    <scope>NUCLEOTIDE SEQUENCE</scope>
    <source>
        <strain evidence="8">ChiSjej1B19-7085</strain>
    </source>
</reference>
<evidence type="ECO:0000256" key="3">
    <source>
        <dbReference type="ARBA" id="ARBA00012239"/>
    </source>
</evidence>
<name>A0A9D1DPI9_9FIRM</name>
<accession>A0A9D1DPI9</accession>
<evidence type="ECO:0000256" key="2">
    <source>
        <dbReference type="ARBA" id="ARBA00010447"/>
    </source>
</evidence>
<keyword evidence="8" id="KW-0808">Transferase</keyword>
<dbReference type="PANTHER" id="PTHR43586:SF4">
    <property type="entry name" value="ISOPENICILLIN N EPIMERASE"/>
    <property type="match status" value="1"/>
</dbReference>
<dbReference type="PIRSF" id="PIRSF005572">
    <property type="entry name" value="NifS"/>
    <property type="match status" value="1"/>
</dbReference>
<organism evidence="8 9">
    <name type="scientific">Candidatus Gallacutalibacter pullicola</name>
    <dbReference type="NCBI Taxonomy" id="2840830"/>
    <lineage>
        <taxon>Bacteria</taxon>
        <taxon>Bacillati</taxon>
        <taxon>Bacillota</taxon>
        <taxon>Clostridia</taxon>
        <taxon>Eubacteriales</taxon>
        <taxon>Candidatus Gallacutalibacter</taxon>
    </lineage>
</organism>
<dbReference type="EC" id="2.8.1.7" evidence="3"/>
<dbReference type="Proteomes" id="UP000886785">
    <property type="component" value="Unassembled WGS sequence"/>
</dbReference>
<keyword evidence="8" id="KW-0032">Aminotransferase</keyword>